<gene>
    <name evidence="1" type="ORF">D1868_10445</name>
</gene>
<keyword evidence="2" id="KW-1185">Reference proteome</keyword>
<accession>A0A650CRJ8</accession>
<evidence type="ECO:0000313" key="2">
    <source>
        <dbReference type="Proteomes" id="UP000423396"/>
    </source>
</evidence>
<dbReference type="Proteomes" id="UP000423396">
    <property type="component" value="Chromosome"/>
</dbReference>
<dbReference type="OrthoDB" id="37007at2157"/>
<dbReference type="RefSeq" id="WP_156007816.1">
    <property type="nucleotide sequence ID" value="NZ_CP045483.1"/>
</dbReference>
<sequence length="266" mass="30571">MQFPKDRFSLNLFSIPFLSSIGSDFTIVYNRKSELEAFTLYRSLSQLSEKVVRLVNLYDFLFSEKPYADVNNVIAFLHDKNDVIPFLDSMWSLGGKGYLITCNVDMKKEKGKGDVEILSKEGELCEIETSLSLLKEISSINKNKRSEEILKELNSLNTLEEWLKEKVKEVEFNGLIVLSPLLLPARNLMQKYLNTEIKSHEDFLGSSNTYTFITTGADVLTVRRMEFELRAKGKNVREIIFDVDPLLAPIYLSILTYLFKQPARVL</sequence>
<protein>
    <submittedName>
        <fullName evidence="1">Uncharacterized protein</fullName>
    </submittedName>
</protein>
<dbReference type="AlphaFoldDB" id="A0A650CRJ8"/>
<organism evidence="1 2">
    <name type="scientific">Stygiolobus azoricus</name>
    <dbReference type="NCBI Taxonomy" id="41675"/>
    <lineage>
        <taxon>Archaea</taxon>
        <taxon>Thermoproteota</taxon>
        <taxon>Thermoprotei</taxon>
        <taxon>Sulfolobales</taxon>
        <taxon>Sulfolobaceae</taxon>
        <taxon>Stygiolobus</taxon>
    </lineage>
</organism>
<evidence type="ECO:0000313" key="1">
    <source>
        <dbReference type="EMBL" id="QGR20365.1"/>
    </source>
</evidence>
<dbReference type="KEGG" id="sazo:D1868_10445"/>
<dbReference type="GeneID" id="42799495"/>
<proteinExistence type="predicted"/>
<name>A0A650CRJ8_9CREN</name>
<reference evidence="1 2" key="1">
    <citation type="submission" date="2019-10" db="EMBL/GenBank/DDBJ databases">
        <title>Genome Sequences from Six Type Strain Members of the Archaeal Family Sulfolobaceae: Acidianus ambivalens, Acidianus infernus, Metallosphaera prunae, Stygiolobus azoricus, Sulfolobus metallicus, and Sulfurisphaera ohwakuensis.</title>
        <authorList>
            <person name="Counts J.A."/>
            <person name="Kelly R.M."/>
        </authorList>
    </citation>
    <scope>NUCLEOTIDE SEQUENCE [LARGE SCALE GENOMIC DNA]</scope>
    <source>
        <strain evidence="1 2">FC6</strain>
    </source>
</reference>
<dbReference type="EMBL" id="CP045483">
    <property type="protein sequence ID" value="QGR20365.1"/>
    <property type="molecule type" value="Genomic_DNA"/>
</dbReference>